<comment type="caution">
    <text evidence="1">The sequence shown here is derived from an EMBL/GenBank/DDBJ whole genome shotgun (WGS) entry which is preliminary data.</text>
</comment>
<protein>
    <submittedName>
        <fullName evidence="1">Uncharacterized protein</fullName>
    </submittedName>
</protein>
<reference evidence="1" key="1">
    <citation type="submission" date="2018-03" db="EMBL/GenBank/DDBJ databases">
        <authorList>
            <person name="Guldener U."/>
        </authorList>
    </citation>
    <scope>NUCLEOTIDE SEQUENCE</scope>
</reference>
<gene>
    <name evidence="1" type="ORF">FTOL_12841</name>
</gene>
<name>A0AAE8SP96_9HYPO</name>
<evidence type="ECO:0000313" key="1">
    <source>
        <dbReference type="EMBL" id="SPJ88946.1"/>
    </source>
</evidence>
<dbReference type="Proteomes" id="UP001187734">
    <property type="component" value="Unassembled WGS sequence"/>
</dbReference>
<dbReference type="EMBL" id="ONZP01000659">
    <property type="protein sequence ID" value="SPJ88946.1"/>
    <property type="molecule type" value="Genomic_DNA"/>
</dbReference>
<dbReference type="AlphaFoldDB" id="A0AAE8SP96"/>
<keyword evidence="2" id="KW-1185">Reference proteome</keyword>
<organism evidence="1 2">
    <name type="scientific">Fusarium torulosum</name>
    <dbReference type="NCBI Taxonomy" id="33205"/>
    <lineage>
        <taxon>Eukaryota</taxon>
        <taxon>Fungi</taxon>
        <taxon>Dikarya</taxon>
        <taxon>Ascomycota</taxon>
        <taxon>Pezizomycotina</taxon>
        <taxon>Sordariomycetes</taxon>
        <taxon>Hypocreomycetidae</taxon>
        <taxon>Hypocreales</taxon>
        <taxon>Nectriaceae</taxon>
        <taxon>Fusarium</taxon>
    </lineage>
</organism>
<evidence type="ECO:0000313" key="2">
    <source>
        <dbReference type="Proteomes" id="UP001187734"/>
    </source>
</evidence>
<proteinExistence type="predicted"/>
<accession>A0AAE8SP96</accession>
<sequence>MSSLTQSCVVSTKRFEVSSIFLTVDSNDWKGCIHAKLKAPETGISTNIAMLRPIYARPVVHAQVNFQVKSDSGKLLSCSFVGFPLAFPVSHGYRMVLDCAGGVTLDDIGKTLGIDVLNSLVTSEAHLVAEILSQVSVDRFNAAVIDNKQTDAVTTSVAATSKGTTTALNTATKVLSDTTTLESSTTALTADSATVASEAETATTVDIASAASNTLTIASETETTTTAAITTTTAAERTSTAPESTPTYHILVGSGSINNAPTQGINQDGTLVLINPTVDGLAVRSYMLDTTTGRLQDTTSGNYLCAYYLNSPSTYSPAFVANCQRGTTGPNNHYDYLKCQIVGGTIS</sequence>